<dbReference type="PROSITE" id="PS00798">
    <property type="entry name" value="ALDOKETO_REDUCTASE_1"/>
    <property type="match status" value="1"/>
</dbReference>
<sequence length="278" mass="29975">MSSNQSVPVITAGGAAIPQIGLGTWHLHGEVVDGAVATAVAAGYRHFDTAAYYDNETDVGHALRATGLARDSYFLTTKVWYTELGRDALRKAAEASVERLGLGAVDLLLLHWPNPEIPLAETMKALCAAKRDGLAKHIGVSNFPISLLKQALALTSEPIVANQCECHPRLNQKPLKNFCDDNDIAFVAYSPIGSGKLTEHPVLSGIAATHGKTSAQVMLRWHLQRGNIAIPRSSKPERVCENIAVTDFALSAEEMGAIDEMNAPDGRMISPSWVKSWE</sequence>
<dbReference type="EMBL" id="JBHUIX010000011">
    <property type="protein sequence ID" value="MFD2174747.1"/>
    <property type="molecule type" value="Genomic_DNA"/>
</dbReference>
<evidence type="ECO:0000256" key="1">
    <source>
        <dbReference type="ARBA" id="ARBA00007905"/>
    </source>
</evidence>
<dbReference type="PROSITE" id="PS00062">
    <property type="entry name" value="ALDOKETO_REDUCTASE_2"/>
    <property type="match status" value="1"/>
</dbReference>
<evidence type="ECO:0000256" key="3">
    <source>
        <dbReference type="ARBA" id="ARBA00023002"/>
    </source>
</evidence>
<dbReference type="PANTHER" id="PTHR43827:SF3">
    <property type="entry name" value="NADP-DEPENDENT OXIDOREDUCTASE DOMAIN-CONTAINING PROTEIN"/>
    <property type="match status" value="1"/>
</dbReference>
<keyword evidence="2" id="KW-0521">NADP</keyword>
<keyword evidence="3" id="KW-0560">Oxidoreductase</keyword>
<reference evidence="6" key="1">
    <citation type="journal article" date="2019" name="Int. J. Syst. Evol. Microbiol.">
        <title>The Global Catalogue of Microorganisms (GCM) 10K type strain sequencing project: providing services to taxonomists for standard genome sequencing and annotation.</title>
        <authorList>
            <consortium name="The Broad Institute Genomics Platform"/>
            <consortium name="The Broad Institute Genome Sequencing Center for Infectious Disease"/>
            <person name="Wu L."/>
            <person name="Ma J."/>
        </authorList>
    </citation>
    <scope>NUCLEOTIDE SEQUENCE [LARGE SCALE GENOMIC DNA]</scope>
    <source>
        <strain evidence="6">CCUG 55131</strain>
    </source>
</reference>
<feature type="domain" description="NADP-dependent oxidoreductase" evidence="4">
    <location>
        <begin position="20"/>
        <end position="262"/>
    </location>
</feature>
<proteinExistence type="inferred from homology"/>
<organism evidence="5 6">
    <name type="scientific">Rhodobacter lacus</name>
    <dbReference type="NCBI Taxonomy" id="1641972"/>
    <lineage>
        <taxon>Bacteria</taxon>
        <taxon>Pseudomonadati</taxon>
        <taxon>Pseudomonadota</taxon>
        <taxon>Alphaproteobacteria</taxon>
        <taxon>Rhodobacterales</taxon>
        <taxon>Rhodobacter group</taxon>
        <taxon>Rhodobacter</taxon>
    </lineage>
</organism>
<dbReference type="SUPFAM" id="SSF51430">
    <property type="entry name" value="NAD(P)-linked oxidoreductase"/>
    <property type="match status" value="1"/>
</dbReference>
<dbReference type="InterPro" id="IPR036812">
    <property type="entry name" value="NAD(P)_OxRdtase_dom_sf"/>
</dbReference>
<dbReference type="RefSeq" id="WP_377390495.1">
    <property type="nucleotide sequence ID" value="NZ_JBHUIX010000011.1"/>
</dbReference>
<comment type="similarity">
    <text evidence="1">Belongs to the aldo/keto reductase family.</text>
</comment>
<evidence type="ECO:0000259" key="4">
    <source>
        <dbReference type="Pfam" id="PF00248"/>
    </source>
</evidence>
<gene>
    <name evidence="5" type="ORF">ACFSM0_11640</name>
</gene>
<evidence type="ECO:0000313" key="6">
    <source>
        <dbReference type="Proteomes" id="UP001597413"/>
    </source>
</evidence>
<keyword evidence="6" id="KW-1185">Reference proteome</keyword>
<accession>A0ABW5A8Y9</accession>
<dbReference type="PIRSF" id="PIRSF000097">
    <property type="entry name" value="AKR"/>
    <property type="match status" value="1"/>
</dbReference>
<dbReference type="InterPro" id="IPR023210">
    <property type="entry name" value="NADP_OxRdtase_dom"/>
</dbReference>
<dbReference type="PANTHER" id="PTHR43827">
    <property type="entry name" value="2,5-DIKETO-D-GLUCONIC ACID REDUCTASE"/>
    <property type="match status" value="1"/>
</dbReference>
<dbReference type="InterPro" id="IPR020471">
    <property type="entry name" value="AKR"/>
</dbReference>
<protein>
    <submittedName>
        <fullName evidence="5">Aldo/keto reductase</fullName>
    </submittedName>
</protein>
<evidence type="ECO:0000313" key="5">
    <source>
        <dbReference type="EMBL" id="MFD2174747.1"/>
    </source>
</evidence>
<evidence type="ECO:0000256" key="2">
    <source>
        <dbReference type="ARBA" id="ARBA00022857"/>
    </source>
</evidence>
<name>A0ABW5A8Y9_9RHOB</name>
<dbReference type="Proteomes" id="UP001597413">
    <property type="component" value="Unassembled WGS sequence"/>
</dbReference>
<comment type="caution">
    <text evidence="5">The sequence shown here is derived from an EMBL/GenBank/DDBJ whole genome shotgun (WGS) entry which is preliminary data.</text>
</comment>
<dbReference type="PRINTS" id="PR00069">
    <property type="entry name" value="ALDKETRDTASE"/>
</dbReference>
<dbReference type="InterPro" id="IPR018170">
    <property type="entry name" value="Aldo/ket_reductase_CS"/>
</dbReference>
<dbReference type="Gene3D" id="3.20.20.100">
    <property type="entry name" value="NADP-dependent oxidoreductase domain"/>
    <property type="match status" value="1"/>
</dbReference>
<dbReference type="Pfam" id="PF00248">
    <property type="entry name" value="Aldo_ket_red"/>
    <property type="match status" value="1"/>
</dbReference>